<reference evidence="2 3" key="1">
    <citation type="submission" date="2023-08" db="EMBL/GenBank/DDBJ databases">
        <title>Helicovermis profunda gen. nov., sp. nov., a novel mesophilic, fermentative bacterium within the Bacillota from a deep-sea hydrothermal vent chimney.</title>
        <authorList>
            <person name="Miyazaki U."/>
            <person name="Mizutani D."/>
            <person name="Hashimoto Y."/>
            <person name="Tame A."/>
            <person name="Sawayama S."/>
            <person name="Miyazaki J."/>
            <person name="Takai K."/>
            <person name="Nakagawa S."/>
        </authorList>
    </citation>
    <scope>NUCLEOTIDE SEQUENCE [LARGE SCALE GENOMIC DNA]</scope>
    <source>
        <strain evidence="2 3">S502</strain>
    </source>
</reference>
<accession>A0AAU9EWM9</accession>
<dbReference type="InterPro" id="IPR050361">
    <property type="entry name" value="MPP/UQCRC_Complex"/>
</dbReference>
<sequence>MIDDIKIVEISNGVRLHLMKSIKFKTNLIAINLKRPLKKEEATKNTLITRILERGTTKFPSSKEINIHLEELYGSILVADVSKHGEKHTLTFKSHFPSEKHILEKDIFKKSVDLLNELIFNPFLEETEKGIAFNKSYFEQEKENLRDEIATLVNDKTQFAVDRCIELMCENEPYSVPQYGSIEELEKITCVDLYNHYQDVLKSSNVDITVIGDIDFDEVEQIIKEKIKFNVSNLVEIPKEQIKFDISKVREYRENFKVKQGKLTIGYRVNTGFEDDLFEASTIYGIILGGGGNSKLFMNVREKESLCYYIFSKVEKFKSIMIVSAGVEFENFDRTLELIDENMKQIVEGDFTDEDLRIAKDLIVSSIDSISDFPNSFINFYYNQTLTGHKFDLVKLKEKYEKVTKEDVIKVAKRVSKDTIYYLDGENNDENRKNV</sequence>
<keyword evidence="3" id="KW-1185">Reference proteome</keyword>
<feature type="domain" description="Peptidase M16 C-terminal" evidence="1">
    <location>
        <begin position="188"/>
        <end position="361"/>
    </location>
</feature>
<dbReference type="KEGG" id="hprf:HLPR_18410"/>
<dbReference type="SUPFAM" id="SSF63411">
    <property type="entry name" value="LuxS/MPP-like metallohydrolase"/>
    <property type="match status" value="2"/>
</dbReference>
<dbReference type="RefSeq" id="WP_338535139.1">
    <property type="nucleotide sequence ID" value="NZ_AP028654.1"/>
</dbReference>
<dbReference type="GO" id="GO:0046872">
    <property type="term" value="F:metal ion binding"/>
    <property type="evidence" value="ECO:0007669"/>
    <property type="project" value="InterPro"/>
</dbReference>
<dbReference type="InterPro" id="IPR007863">
    <property type="entry name" value="Peptidase_M16_C"/>
</dbReference>
<dbReference type="InterPro" id="IPR011249">
    <property type="entry name" value="Metalloenz_LuxS/M16"/>
</dbReference>
<dbReference type="EMBL" id="AP028654">
    <property type="protein sequence ID" value="BEP29510.1"/>
    <property type="molecule type" value="Genomic_DNA"/>
</dbReference>
<evidence type="ECO:0000313" key="2">
    <source>
        <dbReference type="EMBL" id="BEP29510.1"/>
    </source>
</evidence>
<dbReference type="Gene3D" id="3.30.830.10">
    <property type="entry name" value="Metalloenzyme, LuxS/M16 peptidase-like"/>
    <property type="match status" value="2"/>
</dbReference>
<organism evidence="2 3">
    <name type="scientific">Helicovermis profundi</name>
    <dbReference type="NCBI Taxonomy" id="3065157"/>
    <lineage>
        <taxon>Bacteria</taxon>
        <taxon>Bacillati</taxon>
        <taxon>Bacillota</taxon>
        <taxon>Clostridia</taxon>
        <taxon>Helicovermis</taxon>
    </lineage>
</organism>
<protein>
    <submittedName>
        <fullName evidence="2">Pitrilysin family protein</fullName>
    </submittedName>
</protein>
<proteinExistence type="predicted"/>
<dbReference type="PANTHER" id="PTHR11851">
    <property type="entry name" value="METALLOPROTEASE"/>
    <property type="match status" value="1"/>
</dbReference>
<dbReference type="AlphaFoldDB" id="A0AAU9EWM9"/>
<dbReference type="NCBIfam" id="NF047422">
    <property type="entry name" value="YfmF_fam"/>
    <property type="match status" value="1"/>
</dbReference>
<dbReference type="Pfam" id="PF05193">
    <property type="entry name" value="Peptidase_M16_C"/>
    <property type="match status" value="1"/>
</dbReference>
<gene>
    <name evidence="2" type="ORF">HLPR_18410</name>
</gene>
<dbReference type="Proteomes" id="UP001321786">
    <property type="component" value="Chromosome"/>
</dbReference>
<evidence type="ECO:0000313" key="3">
    <source>
        <dbReference type="Proteomes" id="UP001321786"/>
    </source>
</evidence>
<name>A0AAU9EWM9_9FIRM</name>
<dbReference type="PANTHER" id="PTHR11851:SF186">
    <property type="entry name" value="INACTIVE METALLOPROTEASE YMFF-RELATED"/>
    <property type="match status" value="1"/>
</dbReference>
<evidence type="ECO:0000259" key="1">
    <source>
        <dbReference type="Pfam" id="PF05193"/>
    </source>
</evidence>